<keyword evidence="3 6" id="KW-0560">Oxidoreductase</keyword>
<comment type="subunit">
    <text evidence="6">Homodimer.</text>
</comment>
<feature type="binding site" evidence="6">
    <location>
        <begin position="96"/>
        <end position="99"/>
    </location>
    <ligand>
        <name>FMN</name>
        <dbReference type="ChEBI" id="CHEBI:58210"/>
    </ligand>
</feature>
<comment type="cofactor">
    <cofactor evidence="6">
        <name>FMN</name>
        <dbReference type="ChEBI" id="CHEBI:58210"/>
    </cofactor>
    <text evidence="6">Binds 1 FMN per subunit.</text>
</comment>
<evidence type="ECO:0000256" key="4">
    <source>
        <dbReference type="ARBA" id="ARBA00023027"/>
    </source>
</evidence>
<gene>
    <name evidence="6 8" type="primary">azoR</name>
    <name evidence="8" type="ORF">SGGMMB4_03361</name>
</gene>
<dbReference type="PANTHER" id="PTHR43741">
    <property type="entry name" value="FMN-DEPENDENT NADH-AZOREDUCTASE 1"/>
    <property type="match status" value="1"/>
</dbReference>
<reference evidence="8 9" key="1">
    <citation type="submission" date="2015-05" db="EMBL/GenBank/DDBJ databases">
        <authorList>
            <person name="Goodhead I."/>
        </authorList>
    </citation>
    <scope>NUCLEOTIDE SEQUENCE [LARGE SCALE GENOMIC DNA]</scope>
    <source>
        <strain evidence="9">morsitans</strain>
    </source>
</reference>
<comment type="function">
    <text evidence="6">Quinone reductase that provides resistance to thiol-specific stress caused by electrophilic quinones.</text>
</comment>
<dbReference type="EC" id="1.7.1.17" evidence="6"/>
<dbReference type="Gene3D" id="3.40.50.360">
    <property type="match status" value="1"/>
</dbReference>
<comment type="catalytic activity">
    <reaction evidence="5">
        <text>N,N-dimethyl-1,4-phenylenediamine + anthranilate + 2 NAD(+) = 2-(4-dimethylaminophenyl)diazenylbenzoate + 2 NADH + 2 H(+)</text>
        <dbReference type="Rhea" id="RHEA:55872"/>
        <dbReference type="ChEBI" id="CHEBI:15378"/>
        <dbReference type="ChEBI" id="CHEBI:15783"/>
        <dbReference type="ChEBI" id="CHEBI:16567"/>
        <dbReference type="ChEBI" id="CHEBI:57540"/>
        <dbReference type="ChEBI" id="CHEBI:57945"/>
        <dbReference type="ChEBI" id="CHEBI:71579"/>
        <dbReference type="EC" id="1.7.1.17"/>
    </reaction>
    <physiologicalReaction direction="right-to-left" evidence="5">
        <dbReference type="Rhea" id="RHEA:55874"/>
    </physiologicalReaction>
</comment>
<comment type="caution">
    <text evidence="6">Lacks conserved residue(s) required for the propagation of feature annotation.</text>
</comment>
<dbReference type="GO" id="GO:0010181">
    <property type="term" value="F:FMN binding"/>
    <property type="evidence" value="ECO:0007669"/>
    <property type="project" value="UniProtKB-UniRule"/>
</dbReference>
<protein>
    <recommendedName>
        <fullName evidence="6">FMN dependent NADH:quinone oxidoreductase</fullName>
        <ecNumber evidence="6">1.6.5.-</ecNumber>
    </recommendedName>
    <alternativeName>
        <fullName evidence="6">Azo-dye reductase</fullName>
    </alternativeName>
    <alternativeName>
        <fullName evidence="6">FMN-dependent NADH-azo compound oxidoreductase</fullName>
    </alternativeName>
    <alternativeName>
        <fullName evidence="6">FMN-dependent NADH-azoreductase</fullName>
        <ecNumber evidence="6">1.7.1.17</ecNumber>
    </alternativeName>
</protein>
<comment type="function">
    <text evidence="6">Also exhibits azoreductase activity. Catalyzes the reductive cleavage of the azo bond in aromatic azo compounds to the corresponding amines.</text>
</comment>
<dbReference type="FunFam" id="3.40.50.360:FF:000010">
    <property type="entry name" value="FMN-dependent NADH-azoreductase"/>
    <property type="match status" value="1"/>
</dbReference>
<name>A0A193QKV3_SODGM</name>
<keyword evidence="4 6" id="KW-0520">NAD</keyword>
<accession>A0A193QKV3</accession>
<dbReference type="SMR" id="A0A193QKV3"/>
<dbReference type="InterPro" id="IPR050104">
    <property type="entry name" value="FMN-dep_NADH:Q_OxRdtase_AzoR1"/>
</dbReference>
<dbReference type="Proteomes" id="UP000245838">
    <property type="component" value="Chromosome sggmmb4_Chromosome"/>
</dbReference>
<keyword evidence="1 6" id="KW-0285">Flavoprotein</keyword>
<evidence type="ECO:0000313" key="9">
    <source>
        <dbReference type="Proteomes" id="UP000245838"/>
    </source>
</evidence>
<dbReference type="HAMAP" id="MF_01216">
    <property type="entry name" value="Azoreductase_type1"/>
    <property type="match status" value="1"/>
</dbReference>
<proteinExistence type="inferred from homology"/>
<dbReference type="OrthoDB" id="9787136at2"/>
<evidence type="ECO:0000256" key="3">
    <source>
        <dbReference type="ARBA" id="ARBA00023002"/>
    </source>
</evidence>
<dbReference type="InterPro" id="IPR003680">
    <property type="entry name" value="Flavodoxin_fold"/>
</dbReference>
<dbReference type="RefSeq" id="WP_011411312.1">
    <property type="nucleotide sequence ID" value="NC_007712.1"/>
</dbReference>
<evidence type="ECO:0000256" key="2">
    <source>
        <dbReference type="ARBA" id="ARBA00022643"/>
    </source>
</evidence>
<evidence type="ECO:0000313" key="8">
    <source>
        <dbReference type="EMBL" id="CRL45555.1"/>
    </source>
</evidence>
<dbReference type="GO" id="GO:0009055">
    <property type="term" value="F:electron transfer activity"/>
    <property type="evidence" value="ECO:0007669"/>
    <property type="project" value="UniProtKB-UniRule"/>
</dbReference>
<evidence type="ECO:0000256" key="1">
    <source>
        <dbReference type="ARBA" id="ARBA00022630"/>
    </source>
</evidence>
<keyword evidence="2 6" id="KW-0288">FMN</keyword>
<dbReference type="EMBL" id="LN854557">
    <property type="protein sequence ID" value="CRL45555.1"/>
    <property type="molecule type" value="Genomic_DNA"/>
</dbReference>
<evidence type="ECO:0000256" key="6">
    <source>
        <dbReference type="HAMAP-Rule" id="MF_01216"/>
    </source>
</evidence>
<evidence type="ECO:0000256" key="5">
    <source>
        <dbReference type="ARBA" id="ARBA00048542"/>
    </source>
</evidence>
<comment type="similarity">
    <text evidence="6">Belongs to the azoreductase type 1 family.</text>
</comment>
<comment type="catalytic activity">
    <reaction evidence="6">
        <text>2 a quinone + NADH + H(+) = 2 a 1,4-benzosemiquinone + NAD(+)</text>
        <dbReference type="Rhea" id="RHEA:65952"/>
        <dbReference type="ChEBI" id="CHEBI:15378"/>
        <dbReference type="ChEBI" id="CHEBI:57540"/>
        <dbReference type="ChEBI" id="CHEBI:57945"/>
        <dbReference type="ChEBI" id="CHEBI:132124"/>
        <dbReference type="ChEBI" id="CHEBI:134225"/>
    </reaction>
</comment>
<feature type="binding site" evidence="6">
    <location>
        <position position="10"/>
    </location>
    <ligand>
        <name>FMN</name>
        <dbReference type="ChEBI" id="CHEBI:58210"/>
    </ligand>
</feature>
<dbReference type="GO" id="GO:0016655">
    <property type="term" value="F:oxidoreductase activity, acting on NAD(P)H, quinone or similar compound as acceptor"/>
    <property type="evidence" value="ECO:0007669"/>
    <property type="project" value="InterPro"/>
</dbReference>
<dbReference type="InterPro" id="IPR029039">
    <property type="entry name" value="Flavoprotein-like_sf"/>
</dbReference>
<dbReference type="SUPFAM" id="SSF52218">
    <property type="entry name" value="Flavoproteins"/>
    <property type="match status" value="1"/>
</dbReference>
<dbReference type="PANTHER" id="PTHR43741:SF2">
    <property type="entry name" value="FMN-DEPENDENT NADH:QUINONE OXIDOREDUCTASE"/>
    <property type="match status" value="1"/>
</dbReference>
<dbReference type="KEGG" id="sgl:SG1492"/>
<dbReference type="EC" id="1.6.5.-" evidence="6"/>
<dbReference type="InterPro" id="IPR023048">
    <property type="entry name" value="NADH:quinone_OxRdtase_FMN_depd"/>
</dbReference>
<dbReference type="AlphaFoldDB" id="A0A193QKV3"/>
<feature type="binding site" evidence="6">
    <location>
        <begin position="16"/>
        <end position="18"/>
    </location>
    <ligand>
        <name>FMN</name>
        <dbReference type="ChEBI" id="CHEBI:58210"/>
    </ligand>
</feature>
<dbReference type="GO" id="GO:0016652">
    <property type="term" value="F:oxidoreductase activity, acting on NAD(P)H as acceptor"/>
    <property type="evidence" value="ECO:0007669"/>
    <property type="project" value="UniProtKB-UniRule"/>
</dbReference>
<evidence type="ECO:0000259" key="7">
    <source>
        <dbReference type="Pfam" id="PF02525"/>
    </source>
</evidence>
<feature type="domain" description="Flavodoxin-like fold" evidence="7">
    <location>
        <begin position="2"/>
        <end position="197"/>
    </location>
</feature>
<sequence length="201" mass="22228">MSKVLVVKSSILATFSQSNPLADHFIDQWREQHLNDDITVRDLGAQPVPELDGELVGALRPSDATLTQRQQQALELSDALIGELQANDVLVFTAPMYNFAIPSKLKNYFDLIARASVTFRYSEQGPERLVKNKRALILTTRDGIHKDTSSDLVTHYLRLFLGFIGITDVSFIYAEGVAYGPEAAVKAQEEAKASIQSFVSA</sequence>
<organism evidence="8 9">
    <name type="scientific">Sodalis glossinidius (strain morsitans)</name>
    <dbReference type="NCBI Taxonomy" id="343509"/>
    <lineage>
        <taxon>Bacteria</taxon>
        <taxon>Pseudomonadati</taxon>
        <taxon>Pseudomonadota</taxon>
        <taxon>Gammaproteobacteria</taxon>
        <taxon>Enterobacterales</taxon>
        <taxon>Bruguierivoracaceae</taxon>
        <taxon>Sodalis</taxon>
    </lineage>
</organism>
<dbReference type="Pfam" id="PF02525">
    <property type="entry name" value="Flavodoxin_2"/>
    <property type="match status" value="1"/>
</dbReference>